<dbReference type="GO" id="GO:0031047">
    <property type="term" value="P:regulatory ncRNA-mediated gene silencing"/>
    <property type="evidence" value="ECO:0007669"/>
    <property type="project" value="UniProtKB-KW"/>
</dbReference>
<dbReference type="Pfam" id="PF16486">
    <property type="entry name" value="ArgoN"/>
    <property type="match status" value="1"/>
</dbReference>
<dbReference type="InterPro" id="IPR003100">
    <property type="entry name" value="PAZ_dom"/>
</dbReference>
<dbReference type="InterPro" id="IPR032474">
    <property type="entry name" value="Argonaute_N"/>
</dbReference>
<feature type="region of interest" description="Disordered" evidence="3">
    <location>
        <begin position="1"/>
        <end position="72"/>
    </location>
</feature>
<keyword evidence="7" id="KW-1185">Reference proteome</keyword>
<dbReference type="SUPFAM" id="SSF101690">
    <property type="entry name" value="PAZ domain"/>
    <property type="match status" value="1"/>
</dbReference>
<dbReference type="Pfam" id="PF02170">
    <property type="entry name" value="PAZ"/>
    <property type="match status" value="1"/>
</dbReference>
<dbReference type="Gene3D" id="3.30.420.10">
    <property type="entry name" value="Ribonuclease H-like superfamily/Ribonuclease H"/>
    <property type="match status" value="1"/>
</dbReference>
<dbReference type="InterPro" id="IPR003165">
    <property type="entry name" value="Piwi"/>
</dbReference>
<evidence type="ECO:0000259" key="4">
    <source>
        <dbReference type="PROSITE" id="PS50821"/>
    </source>
</evidence>
<dbReference type="PROSITE" id="PS50821">
    <property type="entry name" value="PAZ"/>
    <property type="match status" value="1"/>
</dbReference>
<dbReference type="Gene3D" id="3.40.50.2300">
    <property type="match status" value="1"/>
</dbReference>
<dbReference type="SMART" id="SM00950">
    <property type="entry name" value="Piwi"/>
    <property type="match status" value="1"/>
</dbReference>
<dbReference type="FunFam" id="3.30.420.10:FF:000013">
    <property type="entry name" value="protein argonaute 10-like"/>
    <property type="match status" value="1"/>
</dbReference>
<comment type="similarity">
    <text evidence="1">Belongs to the argonaute family. Ago subfamily.</text>
</comment>
<dbReference type="InterPro" id="IPR036397">
    <property type="entry name" value="RNaseH_sf"/>
</dbReference>
<dbReference type="EMBL" id="KZ452014">
    <property type="protein sequence ID" value="PKA51116.1"/>
    <property type="molecule type" value="Genomic_DNA"/>
</dbReference>
<dbReference type="Proteomes" id="UP000236161">
    <property type="component" value="Unassembled WGS sequence"/>
</dbReference>
<dbReference type="Pfam" id="PF08699">
    <property type="entry name" value="ArgoL1"/>
    <property type="match status" value="1"/>
</dbReference>
<organism evidence="6 7">
    <name type="scientific">Apostasia shenzhenica</name>
    <dbReference type="NCBI Taxonomy" id="1088818"/>
    <lineage>
        <taxon>Eukaryota</taxon>
        <taxon>Viridiplantae</taxon>
        <taxon>Streptophyta</taxon>
        <taxon>Embryophyta</taxon>
        <taxon>Tracheophyta</taxon>
        <taxon>Spermatophyta</taxon>
        <taxon>Magnoliopsida</taxon>
        <taxon>Liliopsida</taxon>
        <taxon>Asparagales</taxon>
        <taxon>Orchidaceae</taxon>
        <taxon>Apostasioideae</taxon>
        <taxon>Apostasia</taxon>
    </lineage>
</organism>
<dbReference type="InterPro" id="IPR036085">
    <property type="entry name" value="PAZ_dom_sf"/>
</dbReference>
<dbReference type="Pfam" id="PF02171">
    <property type="entry name" value="Piwi"/>
    <property type="match status" value="1"/>
</dbReference>
<evidence type="ECO:0000313" key="7">
    <source>
        <dbReference type="Proteomes" id="UP000236161"/>
    </source>
</evidence>
<reference evidence="6 7" key="1">
    <citation type="journal article" date="2017" name="Nature">
        <title>The Apostasia genome and the evolution of orchids.</title>
        <authorList>
            <person name="Zhang G.Q."/>
            <person name="Liu K.W."/>
            <person name="Li Z."/>
            <person name="Lohaus R."/>
            <person name="Hsiao Y.Y."/>
            <person name="Niu S.C."/>
            <person name="Wang J.Y."/>
            <person name="Lin Y.C."/>
            <person name="Xu Q."/>
            <person name="Chen L.J."/>
            <person name="Yoshida K."/>
            <person name="Fujiwara S."/>
            <person name="Wang Z.W."/>
            <person name="Zhang Y.Q."/>
            <person name="Mitsuda N."/>
            <person name="Wang M."/>
            <person name="Liu G.H."/>
            <person name="Pecoraro L."/>
            <person name="Huang H.X."/>
            <person name="Xiao X.J."/>
            <person name="Lin M."/>
            <person name="Wu X.Y."/>
            <person name="Wu W.L."/>
            <person name="Chen Y.Y."/>
            <person name="Chang S.B."/>
            <person name="Sakamoto S."/>
            <person name="Ohme-Takagi M."/>
            <person name="Yagi M."/>
            <person name="Zeng S.J."/>
            <person name="Shen C.Y."/>
            <person name="Yeh C.M."/>
            <person name="Luo Y.B."/>
            <person name="Tsai W.C."/>
            <person name="Van de Peer Y."/>
            <person name="Liu Z.J."/>
        </authorList>
    </citation>
    <scope>NUCLEOTIDE SEQUENCE [LARGE SCALE GENOMIC DNA]</scope>
    <source>
        <strain evidence="7">cv. Shenzhen</strain>
        <tissue evidence="6">Stem</tissue>
    </source>
</reference>
<evidence type="ECO:0000259" key="5">
    <source>
        <dbReference type="PROSITE" id="PS50822"/>
    </source>
</evidence>
<dbReference type="GO" id="GO:0003723">
    <property type="term" value="F:RNA binding"/>
    <property type="evidence" value="ECO:0007669"/>
    <property type="project" value="InterPro"/>
</dbReference>
<gene>
    <name evidence="6" type="primary">MEL1</name>
    <name evidence="6" type="ORF">AXF42_Ash010556</name>
</gene>
<dbReference type="PANTHER" id="PTHR22891">
    <property type="entry name" value="EUKARYOTIC TRANSLATION INITIATION FACTOR 2C"/>
    <property type="match status" value="1"/>
</dbReference>
<dbReference type="AlphaFoldDB" id="A0A2I0A6E4"/>
<feature type="compositionally biased region" description="Basic residues" evidence="3">
    <location>
        <begin position="1"/>
        <end position="12"/>
    </location>
</feature>
<dbReference type="InterPro" id="IPR014811">
    <property type="entry name" value="ArgoL1"/>
</dbReference>
<dbReference type="SUPFAM" id="SSF53098">
    <property type="entry name" value="Ribonuclease H-like"/>
    <property type="match status" value="1"/>
</dbReference>
<dbReference type="CDD" id="cd04657">
    <property type="entry name" value="Piwi_ago-like"/>
    <property type="match status" value="1"/>
</dbReference>
<dbReference type="FunFam" id="3.40.50.2300:FF:000110">
    <property type="entry name" value="Argonaute 10"/>
    <property type="match status" value="1"/>
</dbReference>
<dbReference type="CDD" id="cd02846">
    <property type="entry name" value="PAZ_argonaute_like"/>
    <property type="match status" value="1"/>
</dbReference>
<sequence>MSQRGGGRRGGRGGRGGAGFQPGRAAPPPPMSSQSAGQGGRGRGAPPQQRTRVEDPGASSSSASTEKVVRLSREVEERLHVGGSYARDPTEMASPALLSVPSASISTPAASSSTSVPPASTKALVHPHRPGFGTVGRQCVVRANHFLVRVQEKDLFQYEVKIEPELTSRARGRLVMKNLIAQYGASHLGNRTPAYDGRNIVYTAGALPFDSKDFEIILIDEKGGRERKYRVSIKFAKAFDIFPLKEFLTGKYRDCPQDTIQALDVVLREYPSENYVTVSRSFFSPSFGSDTIGDGLECWRGYYQSLRPTQMGLSLNLDLSATSFYSPVAILDFIAEHLNLEHIPSSLLENQRVKIQKALRGVRVIATHRPDMPRRYRIVGITSQSATELRFTVDEQGGAAISVAQYFHERYNYRLKFVADTFILIPFSEFFGKQLLKQNNYSNDKHVKEFGIVVDSRITSVDARVLPPPRLKYHDSGNEKTCNPSVGQWNMINKKMVDGGHVDAWACICFARLHREAVYTFCEDLVNMCNNIGMVFNYNPVVGISFRQPSQIDNGLRELLHQSVENLRRHNVEKQLQLLIIVLPDASGSYGRIKRLCETELGIVTQCCKPKNVLKSNKQYLENVALKINVKVGGRNTVLEDALNRRIPLVSDAPTIIFGADVTHPSPGEDSQSSIAAVVASMDWPWITKYRGLVSAQQHRQEIIEGLFTLTQDPQKGNVAGGMVRELLVAFYKATNQKPHRIIFYRDGVSEGQFSQVLLYEMDAIRKACSSLQEGYLPPVTFVVVQKRHHTRLFPADHNQRNLTDKSGNILPGTVVDKVICHPTEFDFYLCSHAGIQGTSRPTHYHVLLDENRFTADTLQTLTNNLCYT</sequence>
<evidence type="ECO:0000313" key="6">
    <source>
        <dbReference type="EMBL" id="PKA51116.1"/>
    </source>
</evidence>
<dbReference type="PROSITE" id="PS50822">
    <property type="entry name" value="PIWI"/>
    <property type="match status" value="1"/>
</dbReference>
<dbReference type="Gene3D" id="2.170.260.10">
    <property type="entry name" value="paz domain"/>
    <property type="match status" value="1"/>
</dbReference>
<evidence type="ECO:0000256" key="1">
    <source>
        <dbReference type="ARBA" id="ARBA00008201"/>
    </source>
</evidence>
<dbReference type="InterPro" id="IPR032472">
    <property type="entry name" value="ArgoL2"/>
</dbReference>
<evidence type="ECO:0000256" key="2">
    <source>
        <dbReference type="ARBA" id="ARBA00023158"/>
    </source>
</evidence>
<dbReference type="InterPro" id="IPR012337">
    <property type="entry name" value="RNaseH-like_sf"/>
</dbReference>
<accession>A0A2I0A6E4</accession>
<dbReference type="InterPro" id="IPR032473">
    <property type="entry name" value="Argonaute_Mid_dom"/>
</dbReference>
<dbReference type="SMART" id="SM01163">
    <property type="entry name" value="DUF1785"/>
    <property type="match status" value="1"/>
</dbReference>
<dbReference type="Pfam" id="PF16488">
    <property type="entry name" value="ArgoL2"/>
    <property type="match status" value="1"/>
</dbReference>
<dbReference type="OrthoDB" id="10252740at2759"/>
<dbReference type="STRING" id="1088818.A0A2I0A6E4"/>
<name>A0A2I0A6E4_9ASPA</name>
<keyword evidence="2" id="KW-0943">RNA-mediated gene silencing</keyword>
<feature type="domain" description="Piwi" evidence="5">
    <location>
        <begin position="578"/>
        <end position="869"/>
    </location>
</feature>
<proteinExistence type="inferred from homology"/>
<protein>
    <submittedName>
        <fullName evidence="6">Protein argonaute MEL1</fullName>
    </submittedName>
</protein>
<dbReference type="Pfam" id="PF16487">
    <property type="entry name" value="ArgoMid"/>
    <property type="match status" value="1"/>
</dbReference>
<dbReference type="InterPro" id="IPR045246">
    <property type="entry name" value="Piwi_ago-like"/>
</dbReference>
<evidence type="ECO:0000256" key="3">
    <source>
        <dbReference type="SAM" id="MobiDB-lite"/>
    </source>
</evidence>
<feature type="domain" description="PAZ" evidence="4">
    <location>
        <begin position="329"/>
        <end position="440"/>
    </location>
</feature>